<comment type="caution">
    <text evidence="2">The sequence shown here is derived from an EMBL/GenBank/DDBJ whole genome shotgun (WGS) entry which is preliminary data.</text>
</comment>
<name>A0A0F9YBM6_9ZZZZ</name>
<proteinExistence type="predicted"/>
<dbReference type="AlphaFoldDB" id="A0A0F9YBM6"/>
<dbReference type="PROSITE" id="PS50097">
    <property type="entry name" value="BTB"/>
    <property type="match status" value="1"/>
</dbReference>
<reference evidence="2" key="1">
    <citation type="journal article" date="2015" name="Nature">
        <title>Complex archaea that bridge the gap between prokaryotes and eukaryotes.</title>
        <authorList>
            <person name="Spang A."/>
            <person name="Saw J.H."/>
            <person name="Jorgensen S.L."/>
            <person name="Zaremba-Niedzwiedzka K."/>
            <person name="Martijn J."/>
            <person name="Lind A.E."/>
            <person name="van Eijk R."/>
            <person name="Schleper C."/>
            <person name="Guy L."/>
            <person name="Ettema T.J."/>
        </authorList>
    </citation>
    <scope>NUCLEOTIDE SEQUENCE</scope>
</reference>
<feature type="domain" description="BTB" evidence="1">
    <location>
        <begin position="61"/>
        <end position="123"/>
    </location>
</feature>
<gene>
    <name evidence="2" type="ORF">LCGC14_0112440</name>
</gene>
<protein>
    <recommendedName>
        <fullName evidence="1">BTB domain-containing protein</fullName>
    </recommendedName>
</protein>
<dbReference type="InterPro" id="IPR000210">
    <property type="entry name" value="BTB/POZ_dom"/>
</dbReference>
<accession>A0A0F9YBM6</accession>
<organism evidence="2">
    <name type="scientific">marine sediment metagenome</name>
    <dbReference type="NCBI Taxonomy" id="412755"/>
    <lineage>
        <taxon>unclassified sequences</taxon>
        <taxon>metagenomes</taxon>
        <taxon>ecological metagenomes</taxon>
    </lineage>
</organism>
<evidence type="ECO:0000313" key="2">
    <source>
        <dbReference type="EMBL" id="KKO01889.1"/>
    </source>
</evidence>
<sequence>MLENKQTIDITRAACEAYKMSDAEMGSLLSRMASASIAHLKRSATDENDHLCTDAAHLLLEDILPEVSARLFAREGITLTRKSSIFRDLPSSELRTAFIETFQSDSFRSYLNLLHEERLSRDDVREYDLITSPAVNGNIVVLGLDRLAPPSADNIDRLAGVVKFAGTLRGVSCEDGKWHPDFAAYILGTDGFTYVSDQIDDMFDGDDELDMMDIDDLHTLPIERRTTDETAAAQTKEFEFEL</sequence>
<evidence type="ECO:0000259" key="1">
    <source>
        <dbReference type="PROSITE" id="PS50097"/>
    </source>
</evidence>
<dbReference type="EMBL" id="LAZR01000033">
    <property type="protein sequence ID" value="KKO01889.1"/>
    <property type="molecule type" value="Genomic_DNA"/>
</dbReference>